<name>A0A7X1B795_9BACT</name>
<feature type="binding site" evidence="1">
    <location>
        <position position="279"/>
    </location>
    <ligand>
        <name>Mg(2+)</name>
        <dbReference type="ChEBI" id="CHEBI:18420"/>
        <label>1</label>
        <note>catalytic</note>
    </ligand>
</feature>
<dbReference type="EMBL" id="JACHVC010000012">
    <property type="protein sequence ID" value="MBC2606957.1"/>
    <property type="molecule type" value="Genomic_DNA"/>
</dbReference>
<keyword evidence="1" id="KW-0460">Magnesium</keyword>
<dbReference type="GO" id="GO:0046872">
    <property type="term" value="F:metal ion binding"/>
    <property type="evidence" value="ECO:0007669"/>
    <property type="project" value="UniProtKB-KW"/>
</dbReference>
<dbReference type="SUPFAM" id="SSF56655">
    <property type="entry name" value="Carbohydrate phosphatase"/>
    <property type="match status" value="1"/>
</dbReference>
<protein>
    <submittedName>
        <fullName evidence="2">Inositol monophosphatase</fullName>
    </submittedName>
</protein>
<feature type="binding site" evidence="1">
    <location>
        <position position="102"/>
    </location>
    <ligand>
        <name>Mg(2+)</name>
        <dbReference type="ChEBI" id="CHEBI:18420"/>
        <label>1</label>
        <note>catalytic</note>
    </ligand>
</feature>
<keyword evidence="1" id="KW-0479">Metal-binding</keyword>
<dbReference type="Pfam" id="PF00459">
    <property type="entry name" value="Inositol_P"/>
    <property type="match status" value="1"/>
</dbReference>
<dbReference type="Proteomes" id="UP000526501">
    <property type="component" value="Unassembled WGS sequence"/>
</dbReference>
<accession>A0A7X1B795</accession>
<organism evidence="2 3">
    <name type="scientific">Pelagicoccus albus</name>
    <dbReference type="NCBI Taxonomy" id="415222"/>
    <lineage>
        <taxon>Bacteria</taxon>
        <taxon>Pseudomonadati</taxon>
        <taxon>Verrucomicrobiota</taxon>
        <taxon>Opitutia</taxon>
        <taxon>Puniceicoccales</taxon>
        <taxon>Pelagicoccaceae</taxon>
        <taxon>Pelagicoccus</taxon>
    </lineage>
</organism>
<dbReference type="InterPro" id="IPR000760">
    <property type="entry name" value="Inositol_monophosphatase-like"/>
</dbReference>
<dbReference type="RefSeq" id="WP_185660824.1">
    <property type="nucleotide sequence ID" value="NZ_CAWPOO010000012.1"/>
</dbReference>
<evidence type="ECO:0000313" key="3">
    <source>
        <dbReference type="Proteomes" id="UP000526501"/>
    </source>
</evidence>
<feature type="binding site" evidence="1">
    <location>
        <position position="104"/>
    </location>
    <ligand>
        <name>Mg(2+)</name>
        <dbReference type="ChEBI" id="CHEBI:18420"/>
        <label>1</label>
        <note>catalytic</note>
    </ligand>
</feature>
<gene>
    <name evidence="2" type="ORF">H5P27_12965</name>
</gene>
<reference evidence="2 3" key="1">
    <citation type="submission" date="2020-07" db="EMBL/GenBank/DDBJ databases">
        <authorList>
            <person name="Feng X."/>
        </authorList>
    </citation>
    <scope>NUCLEOTIDE SEQUENCE [LARGE SCALE GENOMIC DNA]</scope>
    <source>
        <strain evidence="2 3">JCM23202</strain>
    </source>
</reference>
<dbReference type="AlphaFoldDB" id="A0A7X1B795"/>
<dbReference type="Gene3D" id="3.30.540.10">
    <property type="entry name" value="Fructose-1,6-Bisphosphatase, subunit A, domain 1"/>
    <property type="match status" value="1"/>
</dbReference>
<proteinExistence type="predicted"/>
<comment type="caution">
    <text evidence="2">The sequence shown here is derived from an EMBL/GenBank/DDBJ whole genome shotgun (WGS) entry which is preliminary data.</text>
</comment>
<feature type="binding site" evidence="1">
    <location>
        <position position="105"/>
    </location>
    <ligand>
        <name>Mg(2+)</name>
        <dbReference type="ChEBI" id="CHEBI:18420"/>
        <label>1</label>
        <note>catalytic</note>
    </ligand>
</feature>
<comment type="cofactor">
    <cofactor evidence="1">
        <name>Mg(2+)</name>
        <dbReference type="ChEBI" id="CHEBI:18420"/>
    </cofactor>
</comment>
<evidence type="ECO:0000313" key="2">
    <source>
        <dbReference type="EMBL" id="MBC2606957.1"/>
    </source>
</evidence>
<feature type="binding site" evidence="1">
    <location>
        <position position="76"/>
    </location>
    <ligand>
        <name>Mg(2+)</name>
        <dbReference type="ChEBI" id="CHEBI:18420"/>
        <label>1</label>
        <note>catalytic</note>
    </ligand>
</feature>
<evidence type="ECO:0000256" key="1">
    <source>
        <dbReference type="PIRSR" id="PIRSR600760-2"/>
    </source>
</evidence>
<keyword evidence="3" id="KW-1185">Reference proteome</keyword>
<sequence>MSTQIEIFRQLLCKLGQEIRDTLYQHQQRNTEELSAIAAKTQADTIYEIDKVSEELILAWLKENWPAHSPVRLIMEGIEDDQFVTFPANAEKNELLHQLIIDPIDGTRGLMYDKRPAWALIGLAPHILERQVTLEDIEVAVMTELPTSKQFISEQLSATRFSDGETAFYRVSKNLISNEEHEVPHRLSKATDLKHGFASIAKFFPQCKAALAQFEEELYAELTPENETQEALIFDDQYISTGGQLYELIAGHDRLVIDVRPLAFEKANLPLALSCHPYDLCTALVAKAAGVVIELPGQETLDIPLDTTTPVSWIAYANPMLAEKIRPVVSRLIQKHF</sequence>